<keyword evidence="10" id="KW-1185">Reference proteome</keyword>
<keyword evidence="4 7" id="KW-0812">Transmembrane</keyword>
<dbReference type="PROSITE" id="PS50928">
    <property type="entry name" value="ABC_TM1"/>
    <property type="match status" value="1"/>
</dbReference>
<dbReference type="Pfam" id="PF00528">
    <property type="entry name" value="BPD_transp_1"/>
    <property type="match status" value="1"/>
</dbReference>
<dbReference type="EMBL" id="SMRT01000018">
    <property type="protein sequence ID" value="TDF92929.1"/>
    <property type="molecule type" value="Genomic_DNA"/>
</dbReference>
<accession>A0A4R5KCB3</accession>
<evidence type="ECO:0000256" key="2">
    <source>
        <dbReference type="ARBA" id="ARBA00022448"/>
    </source>
</evidence>
<reference evidence="9 10" key="1">
    <citation type="submission" date="2019-03" db="EMBL/GenBank/DDBJ databases">
        <title>This is whole genome sequence of Paenibacillus sp MS74 strain.</title>
        <authorList>
            <person name="Trinh H.N."/>
        </authorList>
    </citation>
    <scope>NUCLEOTIDE SEQUENCE [LARGE SCALE GENOMIC DNA]</scope>
    <source>
        <strain evidence="9 10">MS74</strain>
    </source>
</reference>
<keyword evidence="3" id="KW-1003">Cell membrane</keyword>
<dbReference type="OrthoDB" id="9810086at2"/>
<keyword evidence="2 7" id="KW-0813">Transport</keyword>
<feature type="transmembrane region" description="Helical" evidence="7">
    <location>
        <begin position="110"/>
        <end position="135"/>
    </location>
</feature>
<dbReference type="Gene3D" id="1.10.3720.10">
    <property type="entry name" value="MetI-like"/>
    <property type="match status" value="1"/>
</dbReference>
<keyword evidence="6 7" id="KW-0472">Membrane</keyword>
<dbReference type="InterPro" id="IPR035906">
    <property type="entry name" value="MetI-like_sf"/>
</dbReference>
<keyword evidence="5 7" id="KW-1133">Transmembrane helix</keyword>
<comment type="caution">
    <text evidence="9">The sequence shown here is derived from an EMBL/GenBank/DDBJ whole genome shotgun (WGS) entry which is preliminary data.</text>
</comment>
<sequence length="293" mass="32276">MVKHKTWGSRIFDGFNYAFLLICSLISIIPFVYIVAGSFTAAEEFVKHQFLLFPTKFSLNAYEYIFSSNVLIHSLGVSVFITVVGTIVNLAFTSIMAYPLARSDLVGRRVVMMMVVFTILFSGGIIPTFLVVKAAGLLDSIWALIIPGAISGFNLILLKNFFQQLPEGLEEAAKIDGCSEYGILFRIVLPLSLPALATFGLFYGVGHWNTYFNAILYINSPEKWPIQVWLRQIVILSQGGIGDSAQLDSEFVIPPPRVINMAVIVVATLPILAVYPFLQKHFAKGALLGSVKG</sequence>
<dbReference type="InterPro" id="IPR000515">
    <property type="entry name" value="MetI-like"/>
</dbReference>
<dbReference type="PANTHER" id="PTHR43744">
    <property type="entry name" value="ABC TRANSPORTER PERMEASE PROTEIN MG189-RELATED-RELATED"/>
    <property type="match status" value="1"/>
</dbReference>
<comment type="similarity">
    <text evidence="7">Belongs to the binding-protein-dependent transport system permease family.</text>
</comment>
<dbReference type="RefSeq" id="WP_133234452.1">
    <property type="nucleotide sequence ID" value="NZ_SMRT01000018.1"/>
</dbReference>
<dbReference type="GO" id="GO:0005886">
    <property type="term" value="C:plasma membrane"/>
    <property type="evidence" value="ECO:0007669"/>
    <property type="project" value="UniProtKB-SubCell"/>
</dbReference>
<feature type="transmembrane region" description="Helical" evidence="7">
    <location>
        <begin position="70"/>
        <end position="98"/>
    </location>
</feature>
<evidence type="ECO:0000256" key="3">
    <source>
        <dbReference type="ARBA" id="ARBA00022475"/>
    </source>
</evidence>
<organism evidence="9 10">
    <name type="scientific">Paenibacillus piri</name>
    <dbReference type="NCBI Taxonomy" id="2547395"/>
    <lineage>
        <taxon>Bacteria</taxon>
        <taxon>Bacillati</taxon>
        <taxon>Bacillota</taxon>
        <taxon>Bacilli</taxon>
        <taxon>Bacillales</taxon>
        <taxon>Paenibacillaceae</taxon>
        <taxon>Paenibacillus</taxon>
    </lineage>
</organism>
<dbReference type="PANTHER" id="PTHR43744:SF9">
    <property type="entry name" value="POLYGALACTURONAN_RHAMNOGALACTURONAN TRANSPORT SYSTEM PERMEASE PROTEIN YTCP"/>
    <property type="match status" value="1"/>
</dbReference>
<proteinExistence type="inferred from homology"/>
<dbReference type="SUPFAM" id="SSF161098">
    <property type="entry name" value="MetI-like"/>
    <property type="match status" value="1"/>
</dbReference>
<evidence type="ECO:0000259" key="8">
    <source>
        <dbReference type="PROSITE" id="PS50928"/>
    </source>
</evidence>
<feature type="domain" description="ABC transmembrane type-1" evidence="8">
    <location>
        <begin position="75"/>
        <end position="276"/>
    </location>
</feature>
<gene>
    <name evidence="9" type="ORF">E1757_27945</name>
</gene>
<dbReference type="AlphaFoldDB" id="A0A4R5KCB3"/>
<evidence type="ECO:0000313" key="9">
    <source>
        <dbReference type="EMBL" id="TDF92929.1"/>
    </source>
</evidence>
<evidence type="ECO:0000256" key="7">
    <source>
        <dbReference type="RuleBase" id="RU363032"/>
    </source>
</evidence>
<evidence type="ECO:0000256" key="1">
    <source>
        <dbReference type="ARBA" id="ARBA00004651"/>
    </source>
</evidence>
<feature type="transmembrane region" description="Helical" evidence="7">
    <location>
        <begin position="15"/>
        <end position="36"/>
    </location>
</feature>
<protein>
    <submittedName>
        <fullName evidence="9">Carbohydrate ABC transporter permease</fullName>
    </submittedName>
</protein>
<comment type="subcellular location">
    <subcellularLocation>
        <location evidence="1 7">Cell membrane</location>
        <topology evidence="1 7">Multi-pass membrane protein</topology>
    </subcellularLocation>
</comment>
<evidence type="ECO:0000256" key="4">
    <source>
        <dbReference type="ARBA" id="ARBA00022692"/>
    </source>
</evidence>
<dbReference type="GO" id="GO:0055085">
    <property type="term" value="P:transmembrane transport"/>
    <property type="evidence" value="ECO:0007669"/>
    <property type="project" value="InterPro"/>
</dbReference>
<feature type="transmembrane region" description="Helical" evidence="7">
    <location>
        <begin position="141"/>
        <end position="162"/>
    </location>
</feature>
<evidence type="ECO:0000256" key="5">
    <source>
        <dbReference type="ARBA" id="ARBA00022989"/>
    </source>
</evidence>
<feature type="transmembrane region" description="Helical" evidence="7">
    <location>
        <begin position="258"/>
        <end position="278"/>
    </location>
</feature>
<evidence type="ECO:0000313" key="10">
    <source>
        <dbReference type="Proteomes" id="UP000295636"/>
    </source>
</evidence>
<name>A0A4R5KCB3_9BACL</name>
<evidence type="ECO:0000256" key="6">
    <source>
        <dbReference type="ARBA" id="ARBA00023136"/>
    </source>
</evidence>
<dbReference type="Proteomes" id="UP000295636">
    <property type="component" value="Unassembled WGS sequence"/>
</dbReference>
<feature type="transmembrane region" description="Helical" evidence="7">
    <location>
        <begin position="183"/>
        <end position="203"/>
    </location>
</feature>
<dbReference type="CDD" id="cd06261">
    <property type="entry name" value="TM_PBP2"/>
    <property type="match status" value="1"/>
</dbReference>